<keyword evidence="2" id="KW-0732">Signal</keyword>
<gene>
    <name evidence="3" type="ORF">HTAM1171_LOCUS7656</name>
</gene>
<dbReference type="AlphaFoldDB" id="A0A7S2HUZ0"/>
<accession>A0A7S2HUZ0</accession>
<dbReference type="EMBL" id="HBGV01012502">
    <property type="protein sequence ID" value="CAD9500683.1"/>
    <property type="molecule type" value="Transcribed_RNA"/>
</dbReference>
<feature type="signal peptide" evidence="2">
    <location>
        <begin position="1"/>
        <end position="19"/>
    </location>
</feature>
<feature type="region of interest" description="Disordered" evidence="1">
    <location>
        <begin position="45"/>
        <end position="70"/>
    </location>
</feature>
<evidence type="ECO:0000313" key="3">
    <source>
        <dbReference type="EMBL" id="CAD9500683.1"/>
    </source>
</evidence>
<sequence length="125" mass="14873">MRFFTIAAIVLLLAAASEAKTRRIITDREEARKFILDRKERHKEKTRNLLEQRKTQLAEHHAGRKLLSNDDHEKFTRQVKNFERKLNQPEPARSEENQILLEKEIDNFLKMQQGPEIPANWRSDL</sequence>
<protein>
    <submittedName>
        <fullName evidence="3">Uncharacterized protein</fullName>
    </submittedName>
</protein>
<evidence type="ECO:0000256" key="1">
    <source>
        <dbReference type="SAM" id="MobiDB-lite"/>
    </source>
</evidence>
<proteinExistence type="predicted"/>
<evidence type="ECO:0000256" key="2">
    <source>
        <dbReference type="SAM" id="SignalP"/>
    </source>
</evidence>
<feature type="chain" id="PRO_5030640388" evidence="2">
    <location>
        <begin position="20"/>
        <end position="125"/>
    </location>
</feature>
<organism evidence="3">
    <name type="scientific">Helicotheca tamesis</name>
    <dbReference type="NCBI Taxonomy" id="374047"/>
    <lineage>
        <taxon>Eukaryota</taxon>
        <taxon>Sar</taxon>
        <taxon>Stramenopiles</taxon>
        <taxon>Ochrophyta</taxon>
        <taxon>Bacillariophyta</taxon>
        <taxon>Mediophyceae</taxon>
        <taxon>Lithodesmiophycidae</taxon>
        <taxon>Lithodesmiales</taxon>
        <taxon>Lithodesmiaceae</taxon>
        <taxon>Helicotheca</taxon>
    </lineage>
</organism>
<reference evidence="3" key="1">
    <citation type="submission" date="2021-01" db="EMBL/GenBank/DDBJ databases">
        <authorList>
            <person name="Corre E."/>
            <person name="Pelletier E."/>
            <person name="Niang G."/>
            <person name="Scheremetjew M."/>
            <person name="Finn R."/>
            <person name="Kale V."/>
            <person name="Holt S."/>
            <person name="Cochrane G."/>
            <person name="Meng A."/>
            <person name="Brown T."/>
            <person name="Cohen L."/>
        </authorList>
    </citation>
    <scope>NUCLEOTIDE SEQUENCE</scope>
    <source>
        <strain evidence="3">CCMP826</strain>
    </source>
</reference>
<name>A0A7S2HUZ0_9STRA</name>
<feature type="compositionally biased region" description="Basic and acidic residues" evidence="1">
    <location>
        <begin position="46"/>
        <end position="70"/>
    </location>
</feature>